<sequence>MATNKYPTRSAPDQYSSSAVIGPCLYCGAPAGRLALRIGAEPPPPALIRALGEVRAAAALANRDCGALDQARSEALARAALQVSVQPPDAWSRPLWQDGGGAGLAYPLDAAILEVARGHADIRPEDVRRHQCVDAVQTALHMAALRLWETGLSPALAHLTGLLEQKAAAWSDLIKIGRTHLQDAAPLTLGQEVSGWLQQVRNGRSRLSAAAEDLLAVPFGQGCVGTGAGVPAGFAASAIRRLAERTGLALRPSPDALADLTGPGRIAFFHAALATLATALFKISSDVRLLASGPAAGFNELRLPETGLPCSSLPGKTNPDAAEALAQVCVQVIGADGAVSLAASQGQFESNGFLPLLAFNVLRSATLLADAIRVFADHGVAGLKPRTDVLAFNVAQSVMLVTALAPHIGYDVAAKIARDAYQRKVSLREAALASGVVDAETYERLVRPERMLGPNGG</sequence>
<protein>
    <recommendedName>
        <fullName evidence="2">fumarate hydratase</fullName>
        <ecNumber evidence="2">4.2.1.2</ecNumber>
    </recommendedName>
</protein>
<dbReference type="InterPro" id="IPR005677">
    <property type="entry name" value="Fum_hydII"/>
</dbReference>
<evidence type="ECO:0000256" key="2">
    <source>
        <dbReference type="ARBA" id="ARBA00012921"/>
    </source>
</evidence>
<evidence type="ECO:0000313" key="5">
    <source>
        <dbReference type="EMBL" id="ACG80019.1"/>
    </source>
</evidence>
<keyword evidence="5" id="KW-0614">Plasmid</keyword>
<dbReference type="Gene3D" id="1.10.40.30">
    <property type="entry name" value="Fumarase/aspartase (C-terminal domain)"/>
    <property type="match status" value="1"/>
</dbReference>
<dbReference type="InterPro" id="IPR008948">
    <property type="entry name" value="L-Aspartase-like"/>
</dbReference>
<dbReference type="EMBL" id="CP000748">
    <property type="protein sequence ID" value="ACG80019.1"/>
    <property type="molecule type" value="Genomic_DNA"/>
</dbReference>
<dbReference type="Gene3D" id="1.20.200.10">
    <property type="entry name" value="Fumarase/aspartase (Central domain)"/>
    <property type="match status" value="1"/>
</dbReference>
<organism evidence="5 6">
    <name type="scientific">Phenylobacterium zucineum (strain HLK1)</name>
    <dbReference type="NCBI Taxonomy" id="450851"/>
    <lineage>
        <taxon>Bacteria</taxon>
        <taxon>Pseudomonadati</taxon>
        <taxon>Pseudomonadota</taxon>
        <taxon>Alphaproteobacteria</taxon>
        <taxon>Caulobacterales</taxon>
        <taxon>Caulobacteraceae</taxon>
        <taxon>Phenylobacterium</taxon>
    </lineage>
</organism>
<dbReference type="InterPro" id="IPR022761">
    <property type="entry name" value="Fumarate_lyase_N"/>
</dbReference>
<dbReference type="PRINTS" id="PR00149">
    <property type="entry name" value="FUMRATELYASE"/>
</dbReference>
<dbReference type="GO" id="GO:0006106">
    <property type="term" value="P:fumarate metabolic process"/>
    <property type="evidence" value="ECO:0007669"/>
    <property type="project" value="InterPro"/>
</dbReference>
<dbReference type="KEGG" id="pzu:PHZ_p0076"/>
<keyword evidence="6" id="KW-1185">Reference proteome</keyword>
<dbReference type="GO" id="GO:0006108">
    <property type="term" value="P:malate metabolic process"/>
    <property type="evidence" value="ECO:0007669"/>
    <property type="project" value="TreeGrafter"/>
</dbReference>
<dbReference type="PANTHER" id="PTHR11444:SF1">
    <property type="entry name" value="FUMARATE HYDRATASE, MITOCHONDRIAL"/>
    <property type="match status" value="1"/>
</dbReference>
<dbReference type="HOGENOM" id="CLU_021594_4_1_5"/>
<dbReference type="GO" id="GO:0004333">
    <property type="term" value="F:fumarate hydratase activity"/>
    <property type="evidence" value="ECO:0007669"/>
    <property type="project" value="UniProtKB-EC"/>
</dbReference>
<name>B4RI44_PHEZH</name>
<comment type="similarity">
    <text evidence="1">Belongs to the class-II fumarase/aspartase family. Fumarase subfamily.</text>
</comment>
<dbReference type="AlphaFoldDB" id="B4RI44"/>
<feature type="domain" description="Fumarate lyase N-terminal" evidence="3">
    <location>
        <begin position="134"/>
        <end position="334"/>
    </location>
</feature>
<dbReference type="FunFam" id="1.10.40.30:FF:000002">
    <property type="entry name" value="Fumarate hydratase class II"/>
    <property type="match status" value="1"/>
</dbReference>
<dbReference type="InterPro" id="IPR018951">
    <property type="entry name" value="Fumarase_C_C"/>
</dbReference>
<reference evidence="5 6" key="1">
    <citation type="journal article" date="2008" name="BMC Genomics">
        <title>Complete genome of Phenylobacterium zucineum - a novel facultative intracellular bacterium isolated from human erythroleukemia cell line K562.</title>
        <authorList>
            <person name="Luo Y."/>
            <person name="Xu X."/>
            <person name="Ding Z."/>
            <person name="Liu Z."/>
            <person name="Zhang B."/>
            <person name="Yan Z."/>
            <person name="Sun J."/>
            <person name="Hu S."/>
            <person name="Hu X."/>
        </authorList>
    </citation>
    <scope>NUCLEOTIDE SEQUENCE [LARGE SCALE GENOMIC DNA]</scope>
    <source>
        <strain evidence="6">HLK1</strain>
        <plasmid evidence="6">Plasmid pHLK1</plasmid>
    </source>
</reference>
<dbReference type="EC" id="4.2.1.2" evidence="2"/>
<evidence type="ECO:0000259" key="3">
    <source>
        <dbReference type="Pfam" id="PF00206"/>
    </source>
</evidence>
<dbReference type="RefSeq" id="WP_012520319.1">
    <property type="nucleotide sequence ID" value="NC_011143.1"/>
</dbReference>
<dbReference type="InterPro" id="IPR000362">
    <property type="entry name" value="Fumarate_lyase_fam"/>
</dbReference>
<dbReference type="InterPro" id="IPR024083">
    <property type="entry name" value="Fumarase/histidase_N"/>
</dbReference>
<dbReference type="SUPFAM" id="SSF48557">
    <property type="entry name" value="L-aspartase-like"/>
    <property type="match status" value="1"/>
</dbReference>
<gene>
    <name evidence="5" type="ordered locus">PHZ_p0076</name>
</gene>
<accession>B4RI44</accession>
<dbReference type="Proteomes" id="UP000001868">
    <property type="component" value="Plasmid pHLK1"/>
</dbReference>
<geneLocation type="plasmid" evidence="6">
    <name>pHLK1</name>
</geneLocation>
<evidence type="ECO:0000313" key="6">
    <source>
        <dbReference type="Proteomes" id="UP000001868"/>
    </source>
</evidence>
<feature type="domain" description="Fumarase C C-terminal" evidence="4">
    <location>
        <begin position="400"/>
        <end position="452"/>
    </location>
</feature>
<dbReference type="PANTHER" id="PTHR11444">
    <property type="entry name" value="ASPARTATEAMMONIA/ARGININOSUCCINATE/ADENYLOSUCCINATE LYASE"/>
    <property type="match status" value="1"/>
</dbReference>
<dbReference type="eggNOG" id="COG0114">
    <property type="taxonomic scope" value="Bacteria"/>
</dbReference>
<dbReference type="Gene3D" id="1.10.275.10">
    <property type="entry name" value="Fumarase/aspartase (N-terminal domain)"/>
    <property type="match status" value="1"/>
</dbReference>
<dbReference type="OrthoDB" id="9802809at2"/>
<proteinExistence type="inferred from homology"/>
<dbReference type="Pfam" id="PF00206">
    <property type="entry name" value="Lyase_1"/>
    <property type="match status" value="1"/>
</dbReference>
<dbReference type="Pfam" id="PF10415">
    <property type="entry name" value="FumaraseC_C"/>
    <property type="match status" value="1"/>
</dbReference>
<evidence type="ECO:0000256" key="1">
    <source>
        <dbReference type="ARBA" id="ARBA00009084"/>
    </source>
</evidence>
<dbReference type="GO" id="GO:0006099">
    <property type="term" value="P:tricarboxylic acid cycle"/>
    <property type="evidence" value="ECO:0007669"/>
    <property type="project" value="InterPro"/>
</dbReference>
<evidence type="ECO:0000259" key="4">
    <source>
        <dbReference type="Pfam" id="PF10415"/>
    </source>
</evidence>